<evidence type="ECO:0000259" key="4">
    <source>
        <dbReference type="Pfam" id="PF10647"/>
    </source>
</evidence>
<reference evidence="6" key="1">
    <citation type="submission" date="2018-05" db="EMBL/GenBank/DDBJ databases">
        <authorList>
            <person name="Li X."/>
        </authorList>
    </citation>
    <scope>NUCLEOTIDE SEQUENCE [LARGE SCALE GENOMIC DNA]</scope>
    <source>
        <strain evidence="6">YIM 73061</strain>
    </source>
</reference>
<dbReference type="Gene3D" id="2.120.10.30">
    <property type="entry name" value="TolB, C-terminal domain"/>
    <property type="match status" value="2"/>
</dbReference>
<dbReference type="InterPro" id="IPR006311">
    <property type="entry name" value="TAT_signal"/>
</dbReference>
<dbReference type="PANTHER" id="PTHR36842">
    <property type="entry name" value="PROTEIN TOLB HOMOLOG"/>
    <property type="match status" value="1"/>
</dbReference>
<evidence type="ECO:0000313" key="5">
    <source>
        <dbReference type="EMBL" id="RAK52215.1"/>
    </source>
</evidence>
<accession>A0A328AC79</accession>
<name>A0A328AC79_9CAUL</name>
<feature type="domain" description="Lipoprotein LpqB C-terminal" evidence="4">
    <location>
        <begin position="408"/>
        <end position="567"/>
    </location>
</feature>
<dbReference type="SUPFAM" id="SSF51556">
    <property type="entry name" value="Metallo-dependent hydrolases"/>
    <property type="match status" value="1"/>
</dbReference>
<comment type="caution">
    <text evidence="5">The sequence shown here is derived from an EMBL/GenBank/DDBJ whole genome shotgun (WGS) entry which is preliminary data.</text>
</comment>
<dbReference type="Pfam" id="PF10647">
    <property type="entry name" value="Gmad1"/>
    <property type="match status" value="1"/>
</dbReference>
<protein>
    <submittedName>
        <fullName evidence="5">Amidohydrolase</fullName>
    </submittedName>
</protein>
<keyword evidence="5" id="KW-0378">Hydrolase</keyword>
<dbReference type="Gene3D" id="3.40.50.10910">
    <property type="entry name" value="Amidohydrolase"/>
    <property type="match status" value="1"/>
</dbReference>
<dbReference type="PANTHER" id="PTHR36842:SF1">
    <property type="entry name" value="PROTEIN TOLB"/>
    <property type="match status" value="1"/>
</dbReference>
<proteinExistence type="inferred from homology"/>
<dbReference type="Gene3D" id="1.20.58.520">
    <property type="entry name" value="Amidohydrolase"/>
    <property type="match status" value="1"/>
</dbReference>
<dbReference type="SUPFAM" id="SSF51338">
    <property type="entry name" value="Composite domain of metallo-dependent hydrolases"/>
    <property type="match status" value="1"/>
</dbReference>
<comment type="similarity">
    <text evidence="1">Belongs to the TolB family.</text>
</comment>
<dbReference type="Pfam" id="PF07676">
    <property type="entry name" value="PD40"/>
    <property type="match status" value="4"/>
</dbReference>
<dbReference type="OrthoDB" id="9758793at2"/>
<organism evidence="5 6">
    <name type="scientific">Phenylobacterium deserti</name>
    <dbReference type="NCBI Taxonomy" id="1914756"/>
    <lineage>
        <taxon>Bacteria</taxon>
        <taxon>Pseudomonadati</taxon>
        <taxon>Pseudomonadota</taxon>
        <taxon>Alphaproteobacteria</taxon>
        <taxon>Caulobacterales</taxon>
        <taxon>Caulobacteraceae</taxon>
        <taxon>Phenylobacterium</taxon>
    </lineage>
</organism>
<evidence type="ECO:0000259" key="3">
    <source>
        <dbReference type="Pfam" id="PF01979"/>
    </source>
</evidence>
<dbReference type="RefSeq" id="WP_111515539.1">
    <property type="nucleotide sequence ID" value="NZ_QFYR01000003.1"/>
</dbReference>
<dbReference type="InterPro" id="IPR018910">
    <property type="entry name" value="LpqB_C"/>
</dbReference>
<dbReference type="GO" id="GO:0016810">
    <property type="term" value="F:hydrolase activity, acting on carbon-nitrogen (but not peptide) bonds"/>
    <property type="evidence" value="ECO:0007669"/>
    <property type="project" value="InterPro"/>
</dbReference>
<dbReference type="InterPro" id="IPR011042">
    <property type="entry name" value="6-blade_b-propeller_TolB-like"/>
</dbReference>
<evidence type="ECO:0000256" key="1">
    <source>
        <dbReference type="ARBA" id="ARBA00009820"/>
    </source>
</evidence>
<feature type="domain" description="Amidohydrolase-related" evidence="3">
    <location>
        <begin position="648"/>
        <end position="984"/>
    </location>
</feature>
<dbReference type="InterPro" id="IPR011659">
    <property type="entry name" value="WD40"/>
</dbReference>
<sequence length="1054" mass="112778">MSNLSKRGVDRRRVISAAGAGLAAGALTPQTQAQPQLPAGAVTIREGTNIAVAPSPDGRTLAFDLLGVIWTLPIDGGAARRVTDDLADAAQPDWTPDSRRLVFQAYRDGVFQVCSVGADGSGFVQHTRGPFDCREPRVSPDGRRVAYASDQSGSYAIHVLDLASGQSRLWARPDGQAAEPAWSPDGRRIAYAVDRTRIEVADEAGAVSPGPKVTPSADRFNPAELRSPAFTPDGGDIVYWTLRNGRTELRGATGPVASGGDIFPFRATWLAGGELIYAADGKILRRGRSGEARSIPFSAAVPVKTADYRKPLRDYDGAGRRPVVGIGSPALSPDGRQVVFRALNGLYLLDIGDKARPLVNDGFWTCDPAWSPDGRSLAYSTDRGGKLDIWVRDMASGAERQLTRHKDAAVSGAWSRDGRAIAFLDQNGSLHVVEVASGQVRQVFGALWEPGRPSWSADGKTIAMAAFKPYAARYREGLSEILTVDVASGQGTYEPVLPHRSLVTRGDDGPAFSPDGARLAFVFASRLYVAPVDARGKLAGTPVALNNEVTDAPSWSGDGRQILYLSNGALRLIPAAGGAPRTVPHGLTWAAARPRERKVVRGGRVWDGKGAQVRSGVDVVIEGNRIADLLPAGSAVAGAQVVDASGATVIPGLMDMHTHRQMQGYAYGDREGRLWLSLGVTTTRSPGSPAYHMVEDREALDAGTRVGPRYFATGEAVDGGRIFYNFMRPVTEPGQLELELARAKALGYDLIKTYVRLPFESQRRVIEWAHSEGMPVTSHYHYPSLAFGQDGMEHIGATTRLGYPRTVSATGASYEDVTALFNAAGARRTPTLFQSSALYGTDRSLVDDPRTRALYPPWEYARLVQRADQLKGADASAALAVLERNVAHLRALMAGGAQVIAGTDSPIDFNGLSLHMNLRGMVRYGVAPHEALMCATSIPGEYLGQPLGVIAKGMLADLVVCEGDPLQRIEDAAAVRRVIKNGEVFDMARILGPFGGAANAQAEPPTPAIQLAAQSGPTPFWHEAEWVADSRAACCVDAVCRQPHGRRIYRAVEV</sequence>
<dbReference type="InterPro" id="IPR006680">
    <property type="entry name" value="Amidohydro-rel"/>
</dbReference>
<dbReference type="Proteomes" id="UP000249725">
    <property type="component" value="Unassembled WGS sequence"/>
</dbReference>
<dbReference type="SUPFAM" id="SSF82171">
    <property type="entry name" value="DPP6 N-terminal domain-like"/>
    <property type="match status" value="2"/>
</dbReference>
<evidence type="ECO:0000256" key="2">
    <source>
        <dbReference type="SAM" id="MobiDB-lite"/>
    </source>
</evidence>
<dbReference type="Gene3D" id="2.30.40.10">
    <property type="entry name" value="Urease, subunit C, domain 1"/>
    <property type="match status" value="1"/>
</dbReference>
<dbReference type="InterPro" id="IPR011059">
    <property type="entry name" value="Metal-dep_hydrolase_composite"/>
</dbReference>
<dbReference type="PROSITE" id="PS51318">
    <property type="entry name" value="TAT"/>
    <property type="match status" value="1"/>
</dbReference>
<keyword evidence="6" id="KW-1185">Reference proteome</keyword>
<dbReference type="EMBL" id="QFYR01000003">
    <property type="protein sequence ID" value="RAK52215.1"/>
    <property type="molecule type" value="Genomic_DNA"/>
</dbReference>
<dbReference type="Pfam" id="PF01979">
    <property type="entry name" value="Amidohydro_1"/>
    <property type="match status" value="1"/>
</dbReference>
<dbReference type="AlphaFoldDB" id="A0A328AC79"/>
<dbReference type="Gene3D" id="3.30.110.90">
    <property type="entry name" value="Amidohydrolase"/>
    <property type="match status" value="1"/>
</dbReference>
<dbReference type="InterPro" id="IPR032466">
    <property type="entry name" value="Metal_Hydrolase"/>
</dbReference>
<feature type="region of interest" description="Disordered" evidence="2">
    <location>
        <begin position="204"/>
        <end position="227"/>
    </location>
</feature>
<gene>
    <name evidence="5" type="ORF">DJ018_13780</name>
</gene>
<evidence type="ECO:0000313" key="6">
    <source>
        <dbReference type="Proteomes" id="UP000249725"/>
    </source>
</evidence>